<reference evidence="2" key="1">
    <citation type="journal article" date="2017" name="Nat. Ecol. Evol.">
        <title>Genome expansion and lineage-specific genetic innovations in the forest pathogenic fungi Armillaria.</title>
        <authorList>
            <person name="Sipos G."/>
            <person name="Prasanna A.N."/>
            <person name="Walter M.C."/>
            <person name="O'Connor E."/>
            <person name="Balint B."/>
            <person name="Krizsan K."/>
            <person name="Kiss B."/>
            <person name="Hess J."/>
            <person name="Varga T."/>
            <person name="Slot J."/>
            <person name="Riley R."/>
            <person name="Boka B."/>
            <person name="Rigling D."/>
            <person name="Barry K."/>
            <person name="Lee J."/>
            <person name="Mihaltcheva S."/>
            <person name="LaButti K."/>
            <person name="Lipzen A."/>
            <person name="Waldron R."/>
            <person name="Moloney N.M."/>
            <person name="Sperisen C."/>
            <person name="Kredics L."/>
            <person name="Vagvoelgyi C."/>
            <person name="Patrignani A."/>
            <person name="Fitzpatrick D."/>
            <person name="Nagy I."/>
            <person name="Doyle S."/>
            <person name="Anderson J.B."/>
            <person name="Grigoriev I.V."/>
            <person name="Gueldener U."/>
            <person name="Muensterkoetter M."/>
            <person name="Nagy L.G."/>
        </authorList>
    </citation>
    <scope>NUCLEOTIDE SEQUENCE [LARGE SCALE GENOMIC DNA]</scope>
    <source>
        <strain evidence="2">Ar21-2</strain>
    </source>
</reference>
<proteinExistence type="predicted"/>
<name>A0A2H3DTC7_ARMGA</name>
<gene>
    <name evidence="1" type="ORF">ARMGADRAFT_1100959</name>
</gene>
<evidence type="ECO:0000313" key="2">
    <source>
        <dbReference type="Proteomes" id="UP000217790"/>
    </source>
</evidence>
<dbReference type="InParanoid" id="A0A2H3DTC7"/>
<organism evidence="1 2">
    <name type="scientific">Armillaria gallica</name>
    <name type="common">Bulbous honey fungus</name>
    <name type="synonym">Armillaria bulbosa</name>
    <dbReference type="NCBI Taxonomy" id="47427"/>
    <lineage>
        <taxon>Eukaryota</taxon>
        <taxon>Fungi</taxon>
        <taxon>Dikarya</taxon>
        <taxon>Basidiomycota</taxon>
        <taxon>Agaricomycotina</taxon>
        <taxon>Agaricomycetes</taxon>
        <taxon>Agaricomycetidae</taxon>
        <taxon>Agaricales</taxon>
        <taxon>Marasmiineae</taxon>
        <taxon>Physalacriaceae</taxon>
        <taxon>Armillaria</taxon>
    </lineage>
</organism>
<keyword evidence="2" id="KW-1185">Reference proteome</keyword>
<protein>
    <submittedName>
        <fullName evidence="1">Uncharacterized protein</fullName>
    </submittedName>
</protein>
<sequence>MPEYELKNGAANFYQYYLVKNQTEYRRESNDNENNKGREMEKILELWGPLASRNILLHFVSSSSDLHPKQGLKPIISAKKRFYFAFCNSKVPELPSFSSVCHTEHRPFLKLAILLLPGYPMYHINIFGIKLQSAPCNGAKEHIRAIRYWVIMTGKDLECVECPSEISDDQLSPSISPFL</sequence>
<evidence type="ECO:0000313" key="1">
    <source>
        <dbReference type="EMBL" id="PBK94088.1"/>
    </source>
</evidence>
<dbReference type="Proteomes" id="UP000217790">
    <property type="component" value="Unassembled WGS sequence"/>
</dbReference>
<dbReference type="EMBL" id="KZ293655">
    <property type="protein sequence ID" value="PBK94088.1"/>
    <property type="molecule type" value="Genomic_DNA"/>
</dbReference>
<dbReference type="AlphaFoldDB" id="A0A2H3DTC7"/>
<accession>A0A2H3DTC7</accession>